<keyword evidence="1" id="KW-0175">Coiled coil</keyword>
<evidence type="ECO:0000313" key="3">
    <source>
        <dbReference type="Proteomes" id="UP000499080"/>
    </source>
</evidence>
<dbReference type="EMBL" id="BGPR01000013">
    <property type="protein sequence ID" value="GBL77764.1"/>
    <property type="molecule type" value="Genomic_DNA"/>
</dbReference>
<proteinExistence type="predicted"/>
<sequence length="198" mass="23082">MVNKKSQMKMAEDADVLALLADLKKVHEEMKDQCPSRQEVMEQEIRLGQERMEKVQEEVKNQIQENKVQRMIIVLQKRLSYFEIRPRNFLASSELMYARPTVKPLTFDGKMPWTIFKTQFDVVSSAKGWSDCVKASQLLTSLRESAEEILQGIAADKLIDLTTIEKALESRFGDNHLTQLYRTELKTRRQKPEESFQI</sequence>
<dbReference type="PANTHER" id="PTHR45823:SF1">
    <property type="entry name" value="T-SNARE COILED-COIL HOMOLOGY DOMAIN-CONTAINING PROTEIN"/>
    <property type="match status" value="1"/>
</dbReference>
<feature type="coiled-coil region" evidence="1">
    <location>
        <begin position="38"/>
        <end position="65"/>
    </location>
</feature>
<dbReference type="Proteomes" id="UP000499080">
    <property type="component" value="Unassembled WGS sequence"/>
</dbReference>
<name>A0A4Y2AFN8_ARAVE</name>
<gene>
    <name evidence="2" type="ORF">AVEN_152977_1</name>
</gene>
<protein>
    <submittedName>
        <fullName evidence="2">Uncharacterized protein</fullName>
    </submittedName>
</protein>
<organism evidence="2 3">
    <name type="scientific">Araneus ventricosus</name>
    <name type="common">Orbweaver spider</name>
    <name type="synonym">Epeira ventricosa</name>
    <dbReference type="NCBI Taxonomy" id="182803"/>
    <lineage>
        <taxon>Eukaryota</taxon>
        <taxon>Metazoa</taxon>
        <taxon>Ecdysozoa</taxon>
        <taxon>Arthropoda</taxon>
        <taxon>Chelicerata</taxon>
        <taxon>Arachnida</taxon>
        <taxon>Araneae</taxon>
        <taxon>Araneomorphae</taxon>
        <taxon>Entelegynae</taxon>
        <taxon>Araneoidea</taxon>
        <taxon>Araneidae</taxon>
        <taxon>Araneus</taxon>
    </lineage>
</organism>
<evidence type="ECO:0000313" key="2">
    <source>
        <dbReference type="EMBL" id="GBL77764.1"/>
    </source>
</evidence>
<dbReference type="OrthoDB" id="6512026at2759"/>
<dbReference type="AlphaFoldDB" id="A0A4Y2AFN8"/>
<comment type="caution">
    <text evidence="2">The sequence shown here is derived from an EMBL/GenBank/DDBJ whole genome shotgun (WGS) entry which is preliminary data.</text>
</comment>
<accession>A0A4Y2AFN8</accession>
<keyword evidence="3" id="KW-1185">Reference proteome</keyword>
<reference evidence="2 3" key="1">
    <citation type="journal article" date="2019" name="Sci. Rep.">
        <title>Orb-weaving spider Araneus ventricosus genome elucidates the spidroin gene catalogue.</title>
        <authorList>
            <person name="Kono N."/>
            <person name="Nakamura H."/>
            <person name="Ohtoshi R."/>
            <person name="Moran D.A.P."/>
            <person name="Shinohara A."/>
            <person name="Yoshida Y."/>
            <person name="Fujiwara M."/>
            <person name="Mori M."/>
            <person name="Tomita M."/>
            <person name="Arakawa K."/>
        </authorList>
    </citation>
    <scope>NUCLEOTIDE SEQUENCE [LARGE SCALE GENOMIC DNA]</scope>
</reference>
<dbReference type="PANTHER" id="PTHR45823">
    <property type="entry name" value="T-SNARE COILED-COIL HOMOLOGY DOMAIN-CONTAINING PROTEIN"/>
    <property type="match status" value="1"/>
</dbReference>
<evidence type="ECO:0000256" key="1">
    <source>
        <dbReference type="SAM" id="Coils"/>
    </source>
</evidence>